<dbReference type="AlphaFoldDB" id="A0A0E9XPF6"/>
<protein>
    <submittedName>
        <fullName evidence="1">Uncharacterized protein</fullName>
    </submittedName>
</protein>
<reference evidence="1" key="1">
    <citation type="submission" date="2014-11" db="EMBL/GenBank/DDBJ databases">
        <authorList>
            <person name="Amaro Gonzalez C."/>
        </authorList>
    </citation>
    <scope>NUCLEOTIDE SEQUENCE</scope>
</reference>
<name>A0A0E9XPF6_ANGAN</name>
<reference evidence="1" key="2">
    <citation type="journal article" date="2015" name="Fish Shellfish Immunol.">
        <title>Early steps in the European eel (Anguilla anguilla)-Vibrio vulnificus interaction in the gills: Role of the RtxA13 toxin.</title>
        <authorList>
            <person name="Callol A."/>
            <person name="Pajuelo D."/>
            <person name="Ebbesson L."/>
            <person name="Teles M."/>
            <person name="MacKenzie S."/>
            <person name="Amaro C."/>
        </authorList>
    </citation>
    <scope>NUCLEOTIDE SEQUENCE</scope>
</reference>
<proteinExistence type="predicted"/>
<organism evidence="1">
    <name type="scientific">Anguilla anguilla</name>
    <name type="common">European freshwater eel</name>
    <name type="synonym">Muraena anguilla</name>
    <dbReference type="NCBI Taxonomy" id="7936"/>
    <lineage>
        <taxon>Eukaryota</taxon>
        <taxon>Metazoa</taxon>
        <taxon>Chordata</taxon>
        <taxon>Craniata</taxon>
        <taxon>Vertebrata</taxon>
        <taxon>Euteleostomi</taxon>
        <taxon>Actinopterygii</taxon>
        <taxon>Neopterygii</taxon>
        <taxon>Teleostei</taxon>
        <taxon>Anguilliformes</taxon>
        <taxon>Anguillidae</taxon>
        <taxon>Anguilla</taxon>
    </lineage>
</organism>
<accession>A0A0E9XPF6</accession>
<sequence length="35" mass="3993">MCRPTCMHVYVCTLGMQTLCNFLNRSPGNLLITFN</sequence>
<dbReference type="EMBL" id="GBXM01003940">
    <property type="protein sequence ID" value="JAI04638.1"/>
    <property type="molecule type" value="Transcribed_RNA"/>
</dbReference>
<evidence type="ECO:0000313" key="1">
    <source>
        <dbReference type="EMBL" id="JAI04638.1"/>
    </source>
</evidence>